<keyword evidence="3" id="KW-1185">Reference proteome</keyword>
<evidence type="ECO:0000313" key="2">
    <source>
        <dbReference type="EMBL" id="QEV37436.1"/>
    </source>
</evidence>
<dbReference type="InterPro" id="IPR036890">
    <property type="entry name" value="HATPase_C_sf"/>
</dbReference>
<reference evidence="2 4" key="3">
    <citation type="submission" date="2017-09" db="EMBL/GenBank/DDBJ databases">
        <title>Streptomyces genome completion.</title>
        <authorList>
            <person name="Lee N."/>
            <person name="Cho B.-K."/>
        </authorList>
    </citation>
    <scope>NUCLEOTIDE SEQUENCE [LARGE SCALE GENOMIC DNA]</scope>
    <source>
        <strain evidence="2 4">ATCC 14899</strain>
    </source>
</reference>
<dbReference type="STRING" id="40318.SNOD_01290"/>
<dbReference type="CDD" id="cd16936">
    <property type="entry name" value="HATPase_RsbW-like"/>
    <property type="match status" value="1"/>
</dbReference>
<name>A0A0B5D6X9_9ACTN</name>
<protein>
    <recommendedName>
        <fullName evidence="5">ATP-binding protein</fullName>
    </recommendedName>
</protein>
<organism evidence="1 3">
    <name type="scientific">Streptomyces nodosus</name>
    <dbReference type="NCBI Taxonomy" id="40318"/>
    <lineage>
        <taxon>Bacteria</taxon>
        <taxon>Bacillati</taxon>
        <taxon>Actinomycetota</taxon>
        <taxon>Actinomycetes</taxon>
        <taxon>Kitasatosporales</taxon>
        <taxon>Streptomycetaceae</taxon>
        <taxon>Streptomyces</taxon>
    </lineage>
</organism>
<dbReference type="KEGG" id="snq:CP978_01645"/>
<sequence>MPGGPIGLRLIGHRVLVCEVSDPRPSQPCLRRAQLSDEGGRGRFLVARLTHRRGSRYHPGGRTIWTEHSPATE</sequence>
<accession>A0A0B5D6X9</accession>
<dbReference type="EMBL" id="CP009313">
    <property type="protein sequence ID" value="AJE38854.1"/>
    <property type="molecule type" value="Genomic_DNA"/>
</dbReference>
<dbReference type="Proteomes" id="UP000325763">
    <property type="component" value="Chromosome"/>
</dbReference>
<dbReference type="HOGENOM" id="CLU_090336_4_6_11"/>
<gene>
    <name evidence="2" type="ORF">CP978_01645</name>
    <name evidence="1" type="ORF">SNOD_01290</name>
</gene>
<proteinExistence type="predicted"/>
<dbReference type="AlphaFoldDB" id="A0A0B5D6X9"/>
<evidence type="ECO:0000313" key="1">
    <source>
        <dbReference type="EMBL" id="AJE38854.1"/>
    </source>
</evidence>
<evidence type="ECO:0008006" key="5">
    <source>
        <dbReference type="Google" id="ProtNLM"/>
    </source>
</evidence>
<dbReference type="EMBL" id="CP023747">
    <property type="protein sequence ID" value="QEV37436.1"/>
    <property type="molecule type" value="Genomic_DNA"/>
</dbReference>
<evidence type="ECO:0000313" key="4">
    <source>
        <dbReference type="Proteomes" id="UP000325763"/>
    </source>
</evidence>
<dbReference type="Gene3D" id="3.30.565.10">
    <property type="entry name" value="Histidine kinase-like ATPase, C-terminal domain"/>
    <property type="match status" value="1"/>
</dbReference>
<dbReference type="Proteomes" id="UP000031526">
    <property type="component" value="Chromosome"/>
</dbReference>
<reference evidence="3" key="1">
    <citation type="submission" date="2014-09" db="EMBL/GenBank/DDBJ databases">
        <title>Sequence of the Streptomyces nodosus genome.</title>
        <authorList>
            <person name="Sweeney P."/>
            <person name="Stephens N."/>
            <person name="Murphy C."/>
            <person name="Caffrey P."/>
        </authorList>
    </citation>
    <scope>NUCLEOTIDE SEQUENCE [LARGE SCALE GENOMIC DNA]</scope>
    <source>
        <strain evidence="3">ATCC 14899</strain>
    </source>
</reference>
<reference evidence="1 3" key="2">
    <citation type="journal article" date="2016" name="Appl. Microbiol. Biotechnol.">
        <title>Exploiting the genome sequence of Streptomyces nodosus for enhanced antibiotic production.</title>
        <authorList>
            <person name="Sweeney P."/>
            <person name="Murphy C.D."/>
            <person name="Caffrey P."/>
        </authorList>
    </citation>
    <scope>NUCLEOTIDE SEQUENCE [LARGE SCALE GENOMIC DNA]</scope>
    <source>
        <strain evidence="1 3">ATCC 14899</strain>
    </source>
</reference>
<evidence type="ECO:0000313" key="3">
    <source>
        <dbReference type="Proteomes" id="UP000031526"/>
    </source>
</evidence>